<organism evidence="3 4">
    <name type="scientific">Vitrella brassicaformis (strain CCMP3155)</name>
    <dbReference type="NCBI Taxonomy" id="1169540"/>
    <lineage>
        <taxon>Eukaryota</taxon>
        <taxon>Sar</taxon>
        <taxon>Alveolata</taxon>
        <taxon>Colpodellida</taxon>
        <taxon>Vitrellaceae</taxon>
        <taxon>Vitrella</taxon>
    </lineage>
</organism>
<evidence type="ECO:0000259" key="2">
    <source>
        <dbReference type="PROSITE" id="PS50011"/>
    </source>
</evidence>
<dbReference type="Gene3D" id="1.10.510.10">
    <property type="entry name" value="Transferase(Phosphotransferase) domain 1"/>
    <property type="match status" value="1"/>
</dbReference>
<keyword evidence="4" id="KW-1185">Reference proteome</keyword>
<evidence type="ECO:0000313" key="4">
    <source>
        <dbReference type="Proteomes" id="UP000041254"/>
    </source>
</evidence>
<dbReference type="EMBL" id="CDMY01000227">
    <property type="protein sequence ID" value="CEL94897.1"/>
    <property type="molecule type" value="Genomic_DNA"/>
</dbReference>
<dbReference type="PROSITE" id="PS50011">
    <property type="entry name" value="PROTEIN_KINASE_DOM"/>
    <property type="match status" value="1"/>
</dbReference>
<accession>A0A0G4EH39</accession>
<dbReference type="InterPro" id="IPR000719">
    <property type="entry name" value="Prot_kinase_dom"/>
</dbReference>
<dbReference type="AlphaFoldDB" id="A0A0G4EH39"/>
<dbReference type="PhylomeDB" id="A0A0G4EH39"/>
<feature type="domain" description="Protein kinase" evidence="2">
    <location>
        <begin position="85"/>
        <end position="245"/>
    </location>
</feature>
<dbReference type="SUPFAM" id="SSF56112">
    <property type="entry name" value="Protein kinase-like (PK-like)"/>
    <property type="match status" value="1"/>
</dbReference>
<name>A0A0G4EH39_VITBC</name>
<dbReference type="Pfam" id="PF00069">
    <property type="entry name" value="Pkinase"/>
    <property type="match status" value="1"/>
</dbReference>
<reference evidence="3 4" key="1">
    <citation type="submission" date="2014-11" db="EMBL/GenBank/DDBJ databases">
        <authorList>
            <person name="Zhu J."/>
            <person name="Qi W."/>
            <person name="Song R."/>
        </authorList>
    </citation>
    <scope>NUCLEOTIDE SEQUENCE [LARGE SCALE GENOMIC DNA]</scope>
</reference>
<sequence length="245" mass="27216">MGAGVPLRAIQKDADDTRDRAQQVQQAQQAAARELEAIEAIERQQRQFWQQAAQAVKRTQQECAKQQREAQQLKGEVWRRAGVRVLEGKPFAKGGQGTLWREAGGRHIAKVLKQEYSPGGIYCMGDSYGLYRAGGLDSCPNIVRYYDSFNTTGRTVQIMEYIEGRELCELSGVVSEAQMKTLFNGIFTALAFIHARGLAYNDIKVRAADTECPTTHTETHTGTPFLYVRCAGVLLPPGQQCFSVP</sequence>
<evidence type="ECO:0000313" key="3">
    <source>
        <dbReference type="EMBL" id="CEL94897.1"/>
    </source>
</evidence>
<dbReference type="GO" id="GO:0005524">
    <property type="term" value="F:ATP binding"/>
    <property type="evidence" value="ECO:0007669"/>
    <property type="project" value="InterPro"/>
</dbReference>
<gene>
    <name evidence="3" type="ORF">Vbra_11717</name>
</gene>
<proteinExistence type="predicted"/>
<evidence type="ECO:0000256" key="1">
    <source>
        <dbReference type="SAM" id="MobiDB-lite"/>
    </source>
</evidence>
<protein>
    <recommendedName>
        <fullName evidence="2">Protein kinase domain-containing protein</fullName>
    </recommendedName>
</protein>
<dbReference type="VEuPathDB" id="CryptoDB:Vbra_11717"/>
<dbReference type="InterPro" id="IPR011009">
    <property type="entry name" value="Kinase-like_dom_sf"/>
</dbReference>
<dbReference type="Proteomes" id="UP000041254">
    <property type="component" value="Unassembled WGS sequence"/>
</dbReference>
<feature type="compositionally biased region" description="Basic and acidic residues" evidence="1">
    <location>
        <begin position="10"/>
        <end position="21"/>
    </location>
</feature>
<dbReference type="GO" id="GO:0004672">
    <property type="term" value="F:protein kinase activity"/>
    <property type="evidence" value="ECO:0007669"/>
    <property type="project" value="InterPro"/>
</dbReference>
<dbReference type="InParanoid" id="A0A0G4EH39"/>
<feature type="region of interest" description="Disordered" evidence="1">
    <location>
        <begin position="1"/>
        <end position="23"/>
    </location>
</feature>